<dbReference type="GO" id="GO:0016491">
    <property type="term" value="F:oxidoreductase activity"/>
    <property type="evidence" value="ECO:0007669"/>
    <property type="project" value="UniProtKB-KW"/>
</dbReference>
<dbReference type="EMBL" id="VCAU01000001">
    <property type="protein sequence ID" value="KAF9895145.1"/>
    <property type="molecule type" value="Genomic_DNA"/>
</dbReference>
<gene>
    <name evidence="5" type="ORF">FE257_000047</name>
</gene>
<comment type="caution">
    <text evidence="5">The sequence shown here is derived from an EMBL/GenBank/DDBJ whole genome shotgun (WGS) entry which is preliminary data.</text>
</comment>
<evidence type="ECO:0008006" key="7">
    <source>
        <dbReference type="Google" id="ProtNLM"/>
    </source>
</evidence>
<dbReference type="InterPro" id="IPR050416">
    <property type="entry name" value="FAD-linked_Oxidoreductase"/>
</dbReference>
<dbReference type="AlphaFoldDB" id="A0AAD4CYM6"/>
<keyword evidence="3" id="KW-0274">FAD</keyword>
<dbReference type="GO" id="GO:0050660">
    <property type="term" value="F:flavin adenine dinucleotide binding"/>
    <property type="evidence" value="ECO:0007669"/>
    <property type="project" value="InterPro"/>
</dbReference>
<dbReference type="SUPFAM" id="SSF56176">
    <property type="entry name" value="FAD-binding/transporter-associated domain-like"/>
    <property type="match status" value="1"/>
</dbReference>
<evidence type="ECO:0000313" key="6">
    <source>
        <dbReference type="Proteomes" id="UP001194746"/>
    </source>
</evidence>
<dbReference type="InterPro" id="IPR036318">
    <property type="entry name" value="FAD-bd_PCMH-like_sf"/>
</dbReference>
<evidence type="ECO:0000256" key="1">
    <source>
        <dbReference type="ARBA" id="ARBA00005466"/>
    </source>
</evidence>
<name>A0AAD4CYM6_ASPNN</name>
<protein>
    <recommendedName>
        <fullName evidence="7">FAD-binding PCMH-type domain-containing protein</fullName>
    </recommendedName>
</protein>
<dbReference type="PANTHER" id="PTHR42973:SF53">
    <property type="entry name" value="FAD-BINDING PCMH-TYPE DOMAIN-CONTAINING PROTEIN-RELATED"/>
    <property type="match status" value="1"/>
</dbReference>
<reference evidence="5" key="1">
    <citation type="journal article" date="2019" name="Beilstein J. Org. Chem.">
        <title>Nanangenines: drimane sesquiterpenoids as the dominant metabolite cohort of a novel Australian fungus, Aspergillus nanangensis.</title>
        <authorList>
            <person name="Lacey H.J."/>
            <person name="Gilchrist C.L.M."/>
            <person name="Crombie A."/>
            <person name="Kalaitzis J.A."/>
            <person name="Vuong D."/>
            <person name="Rutledge P.J."/>
            <person name="Turner P."/>
            <person name="Pitt J.I."/>
            <person name="Lacey E."/>
            <person name="Chooi Y.H."/>
            <person name="Piggott A.M."/>
        </authorList>
    </citation>
    <scope>NUCLEOTIDE SEQUENCE</scope>
    <source>
        <strain evidence="5">MST-FP2251</strain>
    </source>
</reference>
<evidence type="ECO:0000256" key="2">
    <source>
        <dbReference type="ARBA" id="ARBA00022630"/>
    </source>
</evidence>
<keyword evidence="4" id="KW-0560">Oxidoreductase</keyword>
<evidence type="ECO:0000256" key="4">
    <source>
        <dbReference type="ARBA" id="ARBA00023002"/>
    </source>
</evidence>
<sequence length="192" mass="21060">MVPGGRSASVGVGGYPLGGGNSFFAARVGLNCDSVRTYEVVLATGEILEVSRDSYPGLFRALRGVSNNFGIVTRFDTAVFSQQADIWAGVVVYEPSVITEYVSAATQRTENIARDPYAAWVAIVHYNSTTDQTLVFTILVHTQPVVDRRPVIFEDFYHLPNVMDTIRPSTILNFTTANNLPLGYRYGQGLEQ</sequence>
<proteinExistence type="inferred from homology"/>
<dbReference type="Proteomes" id="UP001194746">
    <property type="component" value="Unassembled WGS sequence"/>
</dbReference>
<evidence type="ECO:0000313" key="5">
    <source>
        <dbReference type="EMBL" id="KAF9895145.1"/>
    </source>
</evidence>
<keyword evidence="2" id="KW-0285">Flavoprotein</keyword>
<dbReference type="Gene3D" id="3.30.465.10">
    <property type="match status" value="1"/>
</dbReference>
<keyword evidence="6" id="KW-1185">Reference proteome</keyword>
<dbReference type="PANTHER" id="PTHR42973">
    <property type="entry name" value="BINDING OXIDOREDUCTASE, PUTATIVE (AFU_ORTHOLOGUE AFUA_1G17690)-RELATED"/>
    <property type="match status" value="1"/>
</dbReference>
<accession>A0AAD4CYM6</accession>
<reference evidence="5" key="2">
    <citation type="submission" date="2020-02" db="EMBL/GenBank/DDBJ databases">
        <authorList>
            <person name="Gilchrist C.L.M."/>
            <person name="Chooi Y.-H."/>
        </authorList>
    </citation>
    <scope>NUCLEOTIDE SEQUENCE</scope>
    <source>
        <strain evidence="5">MST-FP2251</strain>
    </source>
</reference>
<organism evidence="5 6">
    <name type="scientific">Aspergillus nanangensis</name>
    <dbReference type="NCBI Taxonomy" id="2582783"/>
    <lineage>
        <taxon>Eukaryota</taxon>
        <taxon>Fungi</taxon>
        <taxon>Dikarya</taxon>
        <taxon>Ascomycota</taxon>
        <taxon>Pezizomycotina</taxon>
        <taxon>Eurotiomycetes</taxon>
        <taxon>Eurotiomycetidae</taxon>
        <taxon>Eurotiales</taxon>
        <taxon>Aspergillaceae</taxon>
        <taxon>Aspergillus</taxon>
        <taxon>Aspergillus subgen. Circumdati</taxon>
    </lineage>
</organism>
<dbReference type="InterPro" id="IPR016169">
    <property type="entry name" value="FAD-bd_PCMH_sub2"/>
</dbReference>
<comment type="similarity">
    <text evidence="1">Belongs to the oxygen-dependent FAD-linked oxidoreductase family.</text>
</comment>
<evidence type="ECO:0000256" key="3">
    <source>
        <dbReference type="ARBA" id="ARBA00022827"/>
    </source>
</evidence>